<comment type="similarity">
    <text evidence="2">Belongs to the terpene synthase family.</text>
</comment>
<name>A0A1C6RI17_9ACTN</name>
<dbReference type="PANTHER" id="PTHR35201:SF4">
    <property type="entry name" value="BETA-PINACENE SYNTHASE-RELATED"/>
    <property type="match status" value="1"/>
</dbReference>
<keyword evidence="2" id="KW-0460">Magnesium</keyword>
<gene>
    <name evidence="3" type="ORF">GA0074694_1720</name>
</gene>
<dbReference type="AlphaFoldDB" id="A0A1C6RI17"/>
<dbReference type="EC" id="4.2.3.-" evidence="2"/>
<dbReference type="Gene3D" id="1.10.600.10">
    <property type="entry name" value="Farnesyl Diphosphate Synthase"/>
    <property type="match status" value="1"/>
</dbReference>
<keyword evidence="4" id="KW-1185">Reference proteome</keyword>
<dbReference type="SUPFAM" id="SSF48576">
    <property type="entry name" value="Terpenoid synthases"/>
    <property type="match status" value="1"/>
</dbReference>
<keyword evidence="2" id="KW-0479">Metal-binding</keyword>
<dbReference type="SFLD" id="SFLDS00005">
    <property type="entry name" value="Isoprenoid_Synthase_Type_I"/>
    <property type="match status" value="1"/>
</dbReference>
<dbReference type="RefSeq" id="WP_091455023.1">
    <property type="nucleotide sequence ID" value="NZ_FMHU01000001.1"/>
</dbReference>
<dbReference type="STRING" id="47866.GA0074694_1720"/>
<dbReference type="InterPro" id="IPR034686">
    <property type="entry name" value="Terpene_cyclase-like_2"/>
</dbReference>
<dbReference type="Proteomes" id="UP000198906">
    <property type="component" value="Unassembled WGS sequence"/>
</dbReference>
<keyword evidence="1 2" id="KW-0456">Lyase</keyword>
<evidence type="ECO:0000256" key="1">
    <source>
        <dbReference type="ARBA" id="ARBA00023239"/>
    </source>
</evidence>
<sequence length="318" mass="35004">MTGGSLGSPRFDCPIPPRLSPHADATQEWLSTWLARFDLPLDRDALDRLDRAGIARYAGRIYPDASPADLRTLAALFTWCFLVDDFCDTPHRSTPEEVDGLRQGVIRLLRTGPRSRHPGFTGPLRRMLVDAWRAPRARMPARSQVRFTDAMAHHLDGTWRESVNKAAGRVPTVTEYVPLRRATSAAYVSYALVEFATGQVLPDAVYHHPLLVRIAETANDLLSWFNDVVSLERDRVGAGGHNLVLATAHEHGVPVETAVALVADGWRAAMDRFVALRAAVPSFGPEVDPAVAVHLDAVANSVRGTIDWTLESPRYPAP</sequence>
<proteinExistence type="inferred from homology"/>
<dbReference type="Pfam" id="PF19086">
    <property type="entry name" value="Terpene_syn_C_2"/>
    <property type="match status" value="1"/>
</dbReference>
<dbReference type="PANTHER" id="PTHR35201">
    <property type="entry name" value="TERPENE SYNTHASE"/>
    <property type="match status" value="1"/>
</dbReference>
<dbReference type="GO" id="GO:0010333">
    <property type="term" value="F:terpene synthase activity"/>
    <property type="evidence" value="ECO:0007669"/>
    <property type="project" value="InterPro"/>
</dbReference>
<dbReference type="GO" id="GO:0046872">
    <property type="term" value="F:metal ion binding"/>
    <property type="evidence" value="ECO:0007669"/>
    <property type="project" value="UniProtKB-KW"/>
</dbReference>
<reference evidence="4" key="1">
    <citation type="submission" date="2016-06" db="EMBL/GenBank/DDBJ databases">
        <authorList>
            <person name="Varghese N."/>
        </authorList>
    </citation>
    <scope>NUCLEOTIDE SEQUENCE [LARGE SCALE GENOMIC DNA]</scope>
    <source>
        <strain evidence="4">DSM 46123</strain>
    </source>
</reference>
<evidence type="ECO:0000256" key="2">
    <source>
        <dbReference type="RuleBase" id="RU366034"/>
    </source>
</evidence>
<organism evidence="3 4">
    <name type="scientific">Micromonospora inyonensis</name>
    <dbReference type="NCBI Taxonomy" id="47866"/>
    <lineage>
        <taxon>Bacteria</taxon>
        <taxon>Bacillati</taxon>
        <taxon>Actinomycetota</taxon>
        <taxon>Actinomycetes</taxon>
        <taxon>Micromonosporales</taxon>
        <taxon>Micromonosporaceae</taxon>
        <taxon>Micromonospora</taxon>
    </lineage>
</organism>
<protein>
    <recommendedName>
        <fullName evidence="2">Terpene synthase</fullName>
        <ecNumber evidence="2">4.2.3.-</ecNumber>
    </recommendedName>
</protein>
<dbReference type="EMBL" id="FMHU01000001">
    <property type="protein sequence ID" value="SCL16690.1"/>
    <property type="molecule type" value="Genomic_DNA"/>
</dbReference>
<evidence type="ECO:0000313" key="4">
    <source>
        <dbReference type="Proteomes" id="UP000198906"/>
    </source>
</evidence>
<dbReference type="SFLD" id="SFLDG01020">
    <property type="entry name" value="Terpene_Cyclase_Like_2"/>
    <property type="match status" value="1"/>
</dbReference>
<evidence type="ECO:0000313" key="3">
    <source>
        <dbReference type="EMBL" id="SCL16690.1"/>
    </source>
</evidence>
<comment type="cofactor">
    <cofactor evidence="2">
        <name>Mg(2+)</name>
        <dbReference type="ChEBI" id="CHEBI:18420"/>
    </cofactor>
</comment>
<dbReference type="InterPro" id="IPR008949">
    <property type="entry name" value="Isoprenoid_synthase_dom_sf"/>
</dbReference>
<accession>A0A1C6RI17</accession>